<evidence type="ECO:0000313" key="9">
    <source>
        <dbReference type="EMBL" id="CAB4323767.1"/>
    </source>
</evidence>
<dbReference type="PANTHER" id="PTHR41523">
    <property type="entry name" value="TWO-COMPONENT SYSTEM SENSOR PROTEIN"/>
    <property type="match status" value="1"/>
</dbReference>
<keyword evidence="6" id="KW-0418">Kinase</keyword>
<dbReference type="InterPro" id="IPR038424">
    <property type="entry name" value="H_kinase_PdtaS_GAF_sf"/>
</dbReference>
<dbReference type="SMART" id="SM00387">
    <property type="entry name" value="HATPase_c"/>
    <property type="match status" value="1"/>
</dbReference>
<dbReference type="EMBL" id="CAFBNC010000011">
    <property type="protein sequence ID" value="CAB4926053.1"/>
    <property type="molecule type" value="Genomic_DNA"/>
</dbReference>
<keyword evidence="4" id="KW-0808">Transferase</keyword>
<evidence type="ECO:0000256" key="6">
    <source>
        <dbReference type="ARBA" id="ARBA00022777"/>
    </source>
</evidence>
<dbReference type="InterPro" id="IPR011495">
    <property type="entry name" value="Sig_transdc_His_kin_sub2_dim/P"/>
</dbReference>
<dbReference type="AlphaFoldDB" id="A0A6J7I542"/>
<gene>
    <name evidence="9" type="ORF">UFOPK1392_01527</name>
    <name evidence="10" type="ORF">UFOPK3733_00377</name>
</gene>
<evidence type="ECO:0000256" key="1">
    <source>
        <dbReference type="ARBA" id="ARBA00000085"/>
    </source>
</evidence>
<dbReference type="Gene3D" id="3.30.450.280">
    <property type="entry name" value="GAF domain"/>
    <property type="match status" value="1"/>
</dbReference>
<feature type="domain" description="Histidine kinase" evidence="8">
    <location>
        <begin position="299"/>
        <end position="500"/>
    </location>
</feature>
<dbReference type="InterPro" id="IPR005467">
    <property type="entry name" value="His_kinase_dom"/>
</dbReference>
<dbReference type="Gene3D" id="3.30.450.20">
    <property type="entry name" value="PAS domain"/>
    <property type="match status" value="1"/>
</dbReference>
<dbReference type="Gene3D" id="3.30.565.10">
    <property type="entry name" value="Histidine kinase-like ATPase, C-terminal domain"/>
    <property type="match status" value="1"/>
</dbReference>
<dbReference type="Pfam" id="PF02518">
    <property type="entry name" value="HATPase_c"/>
    <property type="match status" value="1"/>
</dbReference>
<dbReference type="PANTHER" id="PTHR41523:SF8">
    <property type="entry name" value="ETHYLENE RESPONSE SENSOR PROTEIN"/>
    <property type="match status" value="1"/>
</dbReference>
<dbReference type="GO" id="GO:0005524">
    <property type="term" value="F:ATP binding"/>
    <property type="evidence" value="ECO:0007669"/>
    <property type="project" value="UniProtKB-KW"/>
</dbReference>
<evidence type="ECO:0000256" key="3">
    <source>
        <dbReference type="ARBA" id="ARBA00022553"/>
    </source>
</evidence>
<comment type="catalytic activity">
    <reaction evidence="1">
        <text>ATP + protein L-histidine = ADP + protein N-phospho-L-histidine.</text>
        <dbReference type="EC" id="2.7.13.3"/>
    </reaction>
</comment>
<accession>A0A6J7I542</accession>
<dbReference type="Pfam" id="PF12282">
    <property type="entry name" value="GAF_PdtaS"/>
    <property type="match status" value="1"/>
</dbReference>
<reference evidence="10" key="1">
    <citation type="submission" date="2020-05" db="EMBL/GenBank/DDBJ databases">
        <authorList>
            <person name="Chiriac C."/>
            <person name="Salcher M."/>
            <person name="Ghai R."/>
            <person name="Kavagutti S V."/>
        </authorList>
    </citation>
    <scope>NUCLEOTIDE SEQUENCE</scope>
</reference>
<dbReference type="InterPro" id="IPR036890">
    <property type="entry name" value="HATPase_C_sf"/>
</dbReference>
<evidence type="ECO:0000256" key="7">
    <source>
        <dbReference type="ARBA" id="ARBA00022840"/>
    </source>
</evidence>
<dbReference type="InterPro" id="IPR003594">
    <property type="entry name" value="HATPase_dom"/>
</dbReference>
<dbReference type="GO" id="GO:0004673">
    <property type="term" value="F:protein histidine kinase activity"/>
    <property type="evidence" value="ECO:0007669"/>
    <property type="project" value="UniProtKB-EC"/>
</dbReference>
<keyword evidence="7" id="KW-0067">ATP-binding</keyword>
<name>A0A6J7I542_9ZZZZ</name>
<dbReference type="EMBL" id="CAEMXZ010000070">
    <property type="protein sequence ID" value="CAB4323767.1"/>
    <property type="molecule type" value="Genomic_DNA"/>
</dbReference>
<keyword evidence="5" id="KW-0547">Nucleotide-binding</keyword>
<dbReference type="InterPro" id="IPR022066">
    <property type="entry name" value="PdtaS_GAF"/>
</dbReference>
<dbReference type="EC" id="2.7.13.3" evidence="2"/>
<evidence type="ECO:0000256" key="2">
    <source>
        <dbReference type="ARBA" id="ARBA00012438"/>
    </source>
</evidence>
<sequence length="500" mass="53559">MASLTDLAREHTDLTDPEIDHLQRLVVTWGLLADLSFSDLMLFAEHHGRPVNPATGDSARGGAGIIVLGQVRPSTSQTLYRRDWVGRLLDPAERPTVMRALTSATQVQGEATSDSGPSIVRETCIPVTHGGRVIAVLAKETAERDMREPGELERTYVDVFDRFATMIAAGVFPFTGDDDTTDDAPRVGDGAIVLGSDMTVVYASPNAVSALNRIGVHANSEGRGFSELGLPEAAVHAMFATRRPTTEELEVGPAVTVLMRFTPLIADGVVTGALILLRDISELRRRDRLLLSKDATIREIHHRVKNNLQTISALLRLQGRRLATDEAKGAIEESVRRIRSIALVHETLSHAAGDDVPFLEIVRPLVRMVEEGLVSSERPIRFVVTGDGGILPSPIATSMAVVLAELLQNVVDHAFPSAPPHEALVRVSMANVDDRLTVIVSDSGVGPPPGFTVQSSTGLGLSIVRTLVTTELRGSIAFAAGPGAASFPGTEVRISVPVQL</sequence>
<evidence type="ECO:0000256" key="4">
    <source>
        <dbReference type="ARBA" id="ARBA00022679"/>
    </source>
</evidence>
<dbReference type="PROSITE" id="PS50109">
    <property type="entry name" value="HIS_KIN"/>
    <property type="match status" value="1"/>
</dbReference>
<dbReference type="SUPFAM" id="SSF55874">
    <property type="entry name" value="ATPase domain of HSP90 chaperone/DNA topoisomerase II/histidine kinase"/>
    <property type="match status" value="1"/>
</dbReference>
<proteinExistence type="predicted"/>
<keyword evidence="3" id="KW-0597">Phosphoprotein</keyword>
<organism evidence="10">
    <name type="scientific">freshwater metagenome</name>
    <dbReference type="NCBI Taxonomy" id="449393"/>
    <lineage>
        <taxon>unclassified sequences</taxon>
        <taxon>metagenomes</taxon>
        <taxon>ecological metagenomes</taxon>
    </lineage>
</organism>
<dbReference type="Pfam" id="PF07568">
    <property type="entry name" value="HisKA_2"/>
    <property type="match status" value="1"/>
</dbReference>
<evidence type="ECO:0000313" key="10">
    <source>
        <dbReference type="EMBL" id="CAB4926053.1"/>
    </source>
</evidence>
<evidence type="ECO:0000259" key="8">
    <source>
        <dbReference type="PROSITE" id="PS50109"/>
    </source>
</evidence>
<evidence type="ECO:0000256" key="5">
    <source>
        <dbReference type="ARBA" id="ARBA00022741"/>
    </source>
</evidence>
<protein>
    <recommendedName>
        <fullName evidence="2">histidine kinase</fullName>
        <ecNumber evidence="2">2.7.13.3</ecNumber>
    </recommendedName>
</protein>